<reference evidence="2 3" key="1">
    <citation type="submission" date="2020-12" db="EMBL/GenBank/DDBJ databases">
        <title>Concerted genomic and epigenomic changes stabilize Arabidopsis allopolyploids.</title>
        <authorList>
            <person name="Chen Z."/>
        </authorList>
    </citation>
    <scope>NUCLEOTIDE SEQUENCE [LARGE SCALE GENOMIC DNA]</scope>
    <source>
        <strain evidence="2">As9502</strain>
        <tissue evidence="2">Leaf</tissue>
    </source>
</reference>
<proteinExistence type="predicted"/>
<keyword evidence="3" id="KW-1185">Reference proteome</keyword>
<dbReference type="Proteomes" id="UP000694251">
    <property type="component" value="Chromosome 1"/>
</dbReference>
<comment type="caution">
    <text evidence="2">The sequence shown here is derived from an EMBL/GenBank/DDBJ whole genome shotgun (WGS) entry which is preliminary data.</text>
</comment>
<dbReference type="PROSITE" id="PS50144">
    <property type="entry name" value="MATH"/>
    <property type="match status" value="1"/>
</dbReference>
<dbReference type="OrthoDB" id="192247at2759"/>
<name>A0A8T2HGF7_ARASU</name>
<dbReference type="InterPro" id="IPR002083">
    <property type="entry name" value="MATH/TRAF_dom"/>
</dbReference>
<feature type="domain" description="MATH" evidence="1">
    <location>
        <begin position="16"/>
        <end position="121"/>
    </location>
</feature>
<gene>
    <name evidence="2" type="ORF">ISN44_As01g054610</name>
</gene>
<dbReference type="EMBL" id="JAEFBJ010000001">
    <property type="protein sequence ID" value="KAG7658490.1"/>
    <property type="molecule type" value="Genomic_DNA"/>
</dbReference>
<accession>A0A8T2HGF7</accession>
<sequence>MGSNASDPAVLKTWRRNPPSSTLFRLSQLANDKYESPPFSSGGHNWRLVVYPKGNEEDNGRGFVSIEEEKKYLSFQDVEVKRFNSSKTVWGLSKALPVETLKDRAKGFILYGEEHEFGAHNDYVSKTFHMGEKDRTLKLYPKGDSEADDKLIQHLHLADGETLAKGELIFVRVNLKVLDPRGSNHLTGSLNCWLMNSNKAWGLPQSMSFDKNEGAYLDREGTLEVEIECEIKNSHKNHPFF</sequence>
<dbReference type="PANTHER" id="PTHR46162">
    <property type="entry name" value="TRAF-LIKE FAMILY PROTEIN"/>
    <property type="match status" value="1"/>
</dbReference>
<evidence type="ECO:0000259" key="1">
    <source>
        <dbReference type="PROSITE" id="PS50144"/>
    </source>
</evidence>
<evidence type="ECO:0000313" key="3">
    <source>
        <dbReference type="Proteomes" id="UP000694251"/>
    </source>
</evidence>
<protein>
    <submittedName>
        <fullName evidence="2">MATH/TRAF domain</fullName>
    </submittedName>
</protein>
<dbReference type="PANTHER" id="PTHR46162:SF5">
    <property type="entry name" value="T23K8.6-RELATED"/>
    <property type="match status" value="1"/>
</dbReference>
<evidence type="ECO:0000313" key="2">
    <source>
        <dbReference type="EMBL" id="KAG7658490.1"/>
    </source>
</evidence>
<dbReference type="Pfam" id="PF22486">
    <property type="entry name" value="MATH_2"/>
    <property type="match status" value="2"/>
</dbReference>
<organism evidence="2 3">
    <name type="scientific">Arabidopsis suecica</name>
    <name type="common">Swedish thale-cress</name>
    <name type="synonym">Cardaminopsis suecica</name>
    <dbReference type="NCBI Taxonomy" id="45249"/>
    <lineage>
        <taxon>Eukaryota</taxon>
        <taxon>Viridiplantae</taxon>
        <taxon>Streptophyta</taxon>
        <taxon>Embryophyta</taxon>
        <taxon>Tracheophyta</taxon>
        <taxon>Spermatophyta</taxon>
        <taxon>Magnoliopsida</taxon>
        <taxon>eudicotyledons</taxon>
        <taxon>Gunneridae</taxon>
        <taxon>Pentapetalae</taxon>
        <taxon>rosids</taxon>
        <taxon>malvids</taxon>
        <taxon>Brassicales</taxon>
        <taxon>Brassicaceae</taxon>
        <taxon>Camelineae</taxon>
        <taxon>Arabidopsis</taxon>
    </lineage>
</organism>
<dbReference type="CDD" id="cd00121">
    <property type="entry name" value="MATH"/>
    <property type="match status" value="1"/>
</dbReference>
<dbReference type="AlphaFoldDB" id="A0A8T2HGF7"/>